<dbReference type="BioCyc" id="NEQU228908:GJB6-542-MONOMER"/>
<evidence type="ECO:0000256" key="1">
    <source>
        <dbReference type="SAM" id="Phobius"/>
    </source>
</evidence>
<proteinExistence type="predicted"/>
<accession>Q74M63</accession>
<evidence type="ECO:0000313" key="2">
    <source>
        <dbReference type="EMBL" id="AAR39351.1"/>
    </source>
</evidence>
<reference evidence="2 3" key="1">
    <citation type="journal article" date="2003" name="Proc. Natl. Acad. Sci. U.S.A.">
        <title>The genome of Nanoarchaeum equitans: insights into early archaeal evolution and derived parasitism.</title>
        <authorList>
            <person name="Waters E."/>
            <person name="Hohn M.J."/>
            <person name="Ahel I."/>
            <person name="Graham D.E."/>
            <person name="Adams M.D."/>
            <person name="Barnstead M."/>
            <person name="Beeson K.Y."/>
            <person name="Bibbs L."/>
            <person name="Bolanos R."/>
            <person name="Keller M."/>
            <person name="Kretz K."/>
            <person name="Lin X."/>
            <person name="Mathur E."/>
            <person name="Ni J."/>
            <person name="Podar M."/>
            <person name="Richardson T."/>
            <person name="Sutton G.G."/>
            <person name="Simon M."/>
            <person name="Soll D."/>
            <person name="Stetter K.O."/>
            <person name="Short J.M."/>
            <person name="Noordewier M."/>
        </authorList>
    </citation>
    <scope>NUCLEOTIDE SEQUENCE [LARGE SCALE GENOMIC DNA]</scope>
    <source>
        <strain evidence="2 3">Kin4-M</strain>
    </source>
</reference>
<keyword evidence="1" id="KW-0472">Membrane</keyword>
<dbReference type="STRING" id="228908.NEQ510"/>
<keyword evidence="1" id="KW-0812">Transmembrane</keyword>
<organism evidence="2 3">
    <name type="scientific">Nanoarchaeum equitans (strain Kin4-M)</name>
    <dbReference type="NCBI Taxonomy" id="228908"/>
    <lineage>
        <taxon>Archaea</taxon>
        <taxon>Nanobdellota</taxon>
        <taxon>Candidatus Nanoarchaeia</taxon>
        <taxon>Nanoarchaeales</taxon>
        <taxon>Nanoarchaeaceae</taxon>
        <taxon>Nanoarchaeum</taxon>
    </lineage>
</organism>
<feature type="transmembrane region" description="Helical" evidence="1">
    <location>
        <begin position="98"/>
        <end position="131"/>
    </location>
</feature>
<keyword evidence="1" id="KW-1133">Transmembrane helix</keyword>
<protein>
    <submittedName>
        <fullName evidence="2">NEQ510</fullName>
    </submittedName>
</protein>
<dbReference type="EMBL" id="AE017199">
    <property type="protein sequence ID" value="AAR39351.1"/>
    <property type="molecule type" value="Genomic_DNA"/>
</dbReference>
<feature type="transmembrane region" description="Helical" evidence="1">
    <location>
        <begin position="6"/>
        <end position="33"/>
    </location>
</feature>
<keyword evidence="3" id="KW-1185">Reference proteome</keyword>
<sequence length="146" mass="17344">MAYNTYIFLLLDLIVVIFPSLLLIPYYIQAFLLAKEDWYDRYRKIYLATNHLLYNGLTLLFLILSMGYPLLYLLVPIFLAFTIESLKDLINRDYEATIVFYLLRVSFIIVLLLFSMYYIILSPIALVFSYLSWKILEKSPNRQGNR</sequence>
<dbReference type="Proteomes" id="UP000000578">
    <property type="component" value="Chromosome"/>
</dbReference>
<gene>
    <name evidence="2" type="ordered locus">NEQ510</name>
</gene>
<dbReference type="AlphaFoldDB" id="Q74M63"/>
<dbReference type="HOGENOM" id="CLU_1773236_0_0_2"/>
<evidence type="ECO:0000313" key="3">
    <source>
        <dbReference type="Proteomes" id="UP000000578"/>
    </source>
</evidence>
<name>Q74M63_NANEQ</name>
<dbReference type="EnsemblBacteria" id="AAR39351">
    <property type="protein sequence ID" value="AAR39351"/>
    <property type="gene ID" value="NEQ510"/>
</dbReference>
<dbReference type="KEGG" id="neq:NEQ510"/>